<dbReference type="Gene3D" id="3.30.1480.10">
    <property type="entry name" value="NusA, N-terminal domain"/>
    <property type="match status" value="1"/>
</dbReference>
<keyword evidence="5 7" id="KW-0805">Transcription regulation</keyword>
<dbReference type="Pfam" id="PF08529">
    <property type="entry name" value="NusA_N"/>
    <property type="match status" value="1"/>
</dbReference>
<dbReference type="EMBL" id="PEUV01000018">
    <property type="protein sequence ID" value="PIV12751.1"/>
    <property type="molecule type" value="Genomic_DNA"/>
</dbReference>
<comment type="caution">
    <text evidence="10">The sequence shown here is derived from an EMBL/GenBank/DDBJ whole genome shotgun (WGS) entry which is preliminary data.</text>
</comment>
<accession>A0A2M7BYI7</accession>
<evidence type="ECO:0000313" key="11">
    <source>
        <dbReference type="Proteomes" id="UP000230324"/>
    </source>
</evidence>
<dbReference type="InterPro" id="IPR030842">
    <property type="entry name" value="TF_NusA_bacterial"/>
</dbReference>
<dbReference type="PROSITE" id="PS50084">
    <property type="entry name" value="KH_TYPE_1"/>
    <property type="match status" value="1"/>
</dbReference>
<dbReference type="Pfam" id="PF26594">
    <property type="entry name" value="KH_NusA_2nd"/>
    <property type="match status" value="1"/>
</dbReference>
<dbReference type="InterPro" id="IPR010213">
    <property type="entry name" value="TF_NusA"/>
</dbReference>
<keyword evidence="3 7" id="KW-0889">Transcription antitermination</keyword>
<evidence type="ECO:0000256" key="6">
    <source>
        <dbReference type="ARBA" id="ARBA00023163"/>
    </source>
</evidence>
<evidence type="ECO:0000256" key="2">
    <source>
        <dbReference type="ARBA" id="ARBA00022490"/>
    </source>
</evidence>
<dbReference type="HAMAP" id="MF_00945_B">
    <property type="entry name" value="NusA_B"/>
    <property type="match status" value="1"/>
</dbReference>
<dbReference type="SMART" id="SM00316">
    <property type="entry name" value="S1"/>
    <property type="match status" value="1"/>
</dbReference>
<dbReference type="Pfam" id="PF00575">
    <property type="entry name" value="S1"/>
    <property type="match status" value="1"/>
</dbReference>
<name>A0A2M7BYI7_9BACT</name>
<dbReference type="GO" id="GO:0031564">
    <property type="term" value="P:transcription antitermination"/>
    <property type="evidence" value="ECO:0007669"/>
    <property type="project" value="UniProtKB-UniRule"/>
</dbReference>
<feature type="region of interest" description="Disordered" evidence="8">
    <location>
        <begin position="373"/>
        <end position="398"/>
    </location>
</feature>
<dbReference type="InterPro" id="IPR025249">
    <property type="entry name" value="TF_NusA_KH_1st"/>
</dbReference>
<dbReference type="Gene3D" id="3.30.300.20">
    <property type="match status" value="2"/>
</dbReference>
<evidence type="ECO:0000313" key="10">
    <source>
        <dbReference type="EMBL" id="PIV12751.1"/>
    </source>
</evidence>
<dbReference type="NCBIfam" id="TIGR01953">
    <property type="entry name" value="NusA"/>
    <property type="match status" value="1"/>
</dbReference>
<keyword evidence="4 7" id="KW-0694">RNA-binding</keyword>
<organism evidence="10 11">
    <name type="scientific">Candidatus Nealsonbacteria bacterium CG03_land_8_20_14_0_80_36_12</name>
    <dbReference type="NCBI Taxonomy" id="1974701"/>
    <lineage>
        <taxon>Bacteria</taxon>
        <taxon>Candidatus Nealsoniibacteriota</taxon>
    </lineage>
</organism>
<dbReference type="Pfam" id="PF13184">
    <property type="entry name" value="KH_NusA_1st"/>
    <property type="match status" value="1"/>
</dbReference>
<dbReference type="SUPFAM" id="SSF69705">
    <property type="entry name" value="Transcription factor NusA, N-terminal domain"/>
    <property type="match status" value="1"/>
</dbReference>
<dbReference type="PANTHER" id="PTHR22648">
    <property type="entry name" value="TRANSCRIPTION TERMINATION FACTOR NUSA"/>
    <property type="match status" value="1"/>
</dbReference>
<dbReference type="CDD" id="cd04455">
    <property type="entry name" value="S1_NusA"/>
    <property type="match status" value="1"/>
</dbReference>
<evidence type="ECO:0000256" key="3">
    <source>
        <dbReference type="ARBA" id="ARBA00022814"/>
    </source>
</evidence>
<evidence type="ECO:0000256" key="5">
    <source>
        <dbReference type="ARBA" id="ARBA00023015"/>
    </source>
</evidence>
<dbReference type="SUPFAM" id="SSF50249">
    <property type="entry name" value="Nucleic acid-binding proteins"/>
    <property type="match status" value="1"/>
</dbReference>
<dbReference type="Gene3D" id="2.40.50.140">
    <property type="entry name" value="Nucleic acid-binding proteins"/>
    <property type="match status" value="1"/>
</dbReference>
<evidence type="ECO:0000256" key="8">
    <source>
        <dbReference type="SAM" id="MobiDB-lite"/>
    </source>
</evidence>
<comment type="subunit">
    <text evidence="7">Monomer. Binds directly to the core enzyme of the DNA-dependent RNA polymerase and to nascent RNA.</text>
</comment>
<keyword evidence="2 7" id="KW-0963">Cytoplasm</keyword>
<evidence type="ECO:0000259" key="9">
    <source>
        <dbReference type="PROSITE" id="PS50126"/>
    </source>
</evidence>
<keyword evidence="6 7" id="KW-0804">Transcription</keyword>
<dbReference type="InterPro" id="IPR003029">
    <property type="entry name" value="S1_domain"/>
</dbReference>
<reference evidence="11" key="1">
    <citation type="submission" date="2017-09" db="EMBL/GenBank/DDBJ databases">
        <title>Depth-based differentiation of microbial function through sediment-hosted aquifers and enrichment of novel symbionts in the deep terrestrial subsurface.</title>
        <authorList>
            <person name="Probst A.J."/>
            <person name="Ladd B."/>
            <person name="Jarett J.K."/>
            <person name="Geller-Mcgrath D.E."/>
            <person name="Sieber C.M.K."/>
            <person name="Emerson J.B."/>
            <person name="Anantharaman K."/>
            <person name="Thomas B.C."/>
            <person name="Malmstrom R."/>
            <person name="Stieglmeier M."/>
            <person name="Klingl A."/>
            <person name="Woyke T."/>
            <person name="Ryan C.M."/>
            <person name="Banfield J.F."/>
        </authorList>
    </citation>
    <scope>NUCLEOTIDE SEQUENCE [LARGE SCALE GENOMIC DNA]</scope>
</reference>
<dbReference type="Proteomes" id="UP000230324">
    <property type="component" value="Unassembled WGS sequence"/>
</dbReference>
<feature type="domain" description="S1 motif" evidence="9">
    <location>
        <begin position="171"/>
        <end position="235"/>
    </location>
</feature>
<evidence type="ECO:0000256" key="4">
    <source>
        <dbReference type="ARBA" id="ARBA00022884"/>
    </source>
</evidence>
<dbReference type="InterPro" id="IPR012340">
    <property type="entry name" value="NA-bd_OB-fold"/>
</dbReference>
<protein>
    <recommendedName>
        <fullName evidence="7">Transcription termination/antitermination protein NusA</fullName>
    </recommendedName>
</protein>
<dbReference type="GO" id="GO:0005829">
    <property type="term" value="C:cytosol"/>
    <property type="evidence" value="ECO:0007669"/>
    <property type="project" value="TreeGrafter"/>
</dbReference>
<dbReference type="InterPro" id="IPR009019">
    <property type="entry name" value="KH_sf_prok-type"/>
</dbReference>
<dbReference type="PROSITE" id="PS50126">
    <property type="entry name" value="S1"/>
    <property type="match status" value="1"/>
</dbReference>
<dbReference type="GO" id="GO:0003700">
    <property type="term" value="F:DNA-binding transcription factor activity"/>
    <property type="evidence" value="ECO:0007669"/>
    <property type="project" value="InterPro"/>
</dbReference>
<dbReference type="InterPro" id="IPR015946">
    <property type="entry name" value="KH_dom-like_a/b"/>
</dbReference>
<dbReference type="GO" id="GO:0006353">
    <property type="term" value="P:DNA-templated transcription termination"/>
    <property type="evidence" value="ECO:0007669"/>
    <property type="project" value="UniProtKB-UniRule"/>
</dbReference>
<evidence type="ECO:0000256" key="1">
    <source>
        <dbReference type="ARBA" id="ARBA00022472"/>
    </source>
</evidence>
<dbReference type="InterPro" id="IPR013735">
    <property type="entry name" value="TF_NusA_N"/>
</dbReference>
<dbReference type="PANTHER" id="PTHR22648:SF0">
    <property type="entry name" value="TRANSCRIPTION TERMINATION_ANTITERMINATION PROTEIN NUSA"/>
    <property type="match status" value="1"/>
</dbReference>
<keyword evidence="1 7" id="KW-0806">Transcription termination</keyword>
<dbReference type="FunFam" id="3.30.300.20:FF:000005">
    <property type="entry name" value="Transcription termination/antitermination protein NusA"/>
    <property type="match status" value="1"/>
</dbReference>
<dbReference type="InterPro" id="IPR058582">
    <property type="entry name" value="KH_NusA_2nd"/>
</dbReference>
<dbReference type="AlphaFoldDB" id="A0A2M7BYI7"/>
<sequence length="398" mass="44734">MDIKTFTSAIIQVAEKKGIPQEKVLETIEVAVAAAYKKDYGEKGQKIVAELNPKTGQFKFWQEKLVVDEKTIYSTEELEKLKERKPSLEKAEEGEEGEEKKVRFNPEKHIMVKEAKKINPKIKAGEDLKIPLKTKEDYGRVAAQTAKQVILQKLKEIEREAIFQEYKTKEGEVVSGIVQRIEKGNVFLDIGKTLGILPDKEQVAGEFYRTGQRIKVYLLKIEQTSRGPVVFLSRSYPKLVSKLFELEVPEVSAGQVLIKAIAREPGSRTKIAVFSKEEGIDPIGSMVGQRGTRVQVVINELGGEKIDIIEWSEDPKQFISNALSPAKVLEVKILEKNTALCFVPEDQLSLAIGKNGQNVRLAAQLTGWKIDVKAPGAKEEKKEQKTEPEKKKKKPVKK</sequence>
<feature type="compositionally biased region" description="Basic and acidic residues" evidence="8">
    <location>
        <begin position="373"/>
        <end position="390"/>
    </location>
</feature>
<proteinExistence type="inferred from homology"/>
<evidence type="ECO:0000256" key="7">
    <source>
        <dbReference type="HAMAP-Rule" id="MF_00945"/>
    </source>
</evidence>
<gene>
    <name evidence="7 10" type="primary">nusA</name>
    <name evidence="10" type="ORF">COS47_00900</name>
</gene>
<dbReference type="CDD" id="cd22529">
    <property type="entry name" value="KH-II_NusA_rpt2"/>
    <property type="match status" value="1"/>
</dbReference>
<dbReference type="SUPFAM" id="SSF54814">
    <property type="entry name" value="Prokaryotic type KH domain (KH-domain type II)"/>
    <property type="match status" value="2"/>
</dbReference>
<comment type="subcellular location">
    <subcellularLocation>
        <location evidence="7">Cytoplasm</location>
    </subcellularLocation>
</comment>
<comment type="function">
    <text evidence="7">Participates in both transcription termination and antitermination.</text>
</comment>
<comment type="similarity">
    <text evidence="7">Belongs to the NusA family.</text>
</comment>
<dbReference type="CDD" id="cd02134">
    <property type="entry name" value="KH-II_NusA_rpt1"/>
    <property type="match status" value="1"/>
</dbReference>
<dbReference type="GO" id="GO:0003723">
    <property type="term" value="F:RNA binding"/>
    <property type="evidence" value="ECO:0007669"/>
    <property type="project" value="UniProtKB-UniRule"/>
</dbReference>
<dbReference type="InterPro" id="IPR036555">
    <property type="entry name" value="NusA_N_sf"/>
</dbReference>
<dbReference type="FunFam" id="3.30.300.20:FF:000002">
    <property type="entry name" value="Transcription termination/antitermination protein NusA"/>
    <property type="match status" value="1"/>
</dbReference>